<evidence type="ECO:0000313" key="1">
    <source>
        <dbReference type="EMBL" id="KAI8557157.1"/>
    </source>
</evidence>
<protein>
    <submittedName>
        <fullName evidence="1">Uncharacterized protein</fullName>
    </submittedName>
</protein>
<gene>
    <name evidence="1" type="ORF">RHMOL_Rhmol05G0313400</name>
</gene>
<comment type="caution">
    <text evidence="1">The sequence shown here is derived from an EMBL/GenBank/DDBJ whole genome shotgun (WGS) entry which is preliminary data.</text>
</comment>
<accession>A0ACC0NX98</accession>
<name>A0ACC0NX98_RHOML</name>
<keyword evidence="2" id="KW-1185">Reference proteome</keyword>
<organism evidence="1 2">
    <name type="scientific">Rhododendron molle</name>
    <name type="common">Chinese azalea</name>
    <name type="synonym">Azalea mollis</name>
    <dbReference type="NCBI Taxonomy" id="49168"/>
    <lineage>
        <taxon>Eukaryota</taxon>
        <taxon>Viridiplantae</taxon>
        <taxon>Streptophyta</taxon>
        <taxon>Embryophyta</taxon>
        <taxon>Tracheophyta</taxon>
        <taxon>Spermatophyta</taxon>
        <taxon>Magnoliopsida</taxon>
        <taxon>eudicotyledons</taxon>
        <taxon>Gunneridae</taxon>
        <taxon>Pentapetalae</taxon>
        <taxon>asterids</taxon>
        <taxon>Ericales</taxon>
        <taxon>Ericaceae</taxon>
        <taxon>Ericoideae</taxon>
        <taxon>Rhodoreae</taxon>
        <taxon>Rhododendron</taxon>
    </lineage>
</organism>
<reference evidence="1" key="1">
    <citation type="submission" date="2022-02" db="EMBL/GenBank/DDBJ databases">
        <title>Plant Genome Project.</title>
        <authorList>
            <person name="Zhang R.-G."/>
        </authorList>
    </citation>
    <scope>NUCLEOTIDE SEQUENCE</scope>
    <source>
        <strain evidence="1">AT1</strain>
    </source>
</reference>
<dbReference type="Proteomes" id="UP001062846">
    <property type="component" value="Chromosome 5"/>
</dbReference>
<proteinExistence type="predicted"/>
<dbReference type="EMBL" id="CM046392">
    <property type="protein sequence ID" value="KAI8557157.1"/>
    <property type="molecule type" value="Genomic_DNA"/>
</dbReference>
<sequence length="110" mass="12216">MPGPFLKEWFLSRASLQLEVESHAQLLVAQWGQLLVALNRTVTGKLCQMLLVLQLCSMVRDMSLKVRVEASDALGEISMVSEEILLQTLSKKLLSVSLQASKPTLQRHGV</sequence>
<evidence type="ECO:0000313" key="2">
    <source>
        <dbReference type="Proteomes" id="UP001062846"/>
    </source>
</evidence>